<evidence type="ECO:0000256" key="3">
    <source>
        <dbReference type="ARBA" id="ARBA00022722"/>
    </source>
</evidence>
<dbReference type="EMBL" id="SAUZ01000002">
    <property type="protein sequence ID" value="RWR24026.1"/>
    <property type="molecule type" value="Genomic_DNA"/>
</dbReference>
<dbReference type="InterPro" id="IPR003156">
    <property type="entry name" value="DHHA1_dom"/>
</dbReference>
<dbReference type="Pfam" id="PF02272">
    <property type="entry name" value="DHHA1"/>
    <property type="match status" value="1"/>
</dbReference>
<keyword evidence="6" id="KW-0175">Coiled coil</keyword>
<evidence type="ECO:0000313" key="11">
    <source>
        <dbReference type="Proteomes" id="UP000284476"/>
    </source>
</evidence>
<dbReference type="Proteomes" id="UP000284476">
    <property type="component" value="Unassembled WGS sequence"/>
</dbReference>
<keyword evidence="5 10" id="KW-0269">Exonuclease</keyword>
<dbReference type="Pfam" id="PF01368">
    <property type="entry name" value="DHH"/>
    <property type="match status" value="1"/>
</dbReference>
<dbReference type="GO" id="GO:0006310">
    <property type="term" value="P:DNA recombination"/>
    <property type="evidence" value="ECO:0007669"/>
    <property type="project" value="InterPro"/>
</dbReference>
<feature type="domain" description="DHHA1" evidence="8">
    <location>
        <begin position="362"/>
        <end position="453"/>
    </location>
</feature>
<evidence type="ECO:0000256" key="1">
    <source>
        <dbReference type="ARBA" id="ARBA00005915"/>
    </source>
</evidence>
<dbReference type="InterPro" id="IPR041122">
    <property type="entry name" value="RecJ_OB"/>
</dbReference>
<gene>
    <name evidence="10" type="primary">recJ</name>
    <name evidence="10" type="ORF">D2T30_02655</name>
</gene>
<evidence type="ECO:0000256" key="2">
    <source>
        <dbReference type="ARBA" id="ARBA00019841"/>
    </source>
</evidence>
<keyword evidence="4" id="KW-0378">Hydrolase</keyword>
<evidence type="ECO:0000256" key="6">
    <source>
        <dbReference type="SAM" id="Coils"/>
    </source>
</evidence>
<evidence type="ECO:0000259" key="9">
    <source>
        <dbReference type="Pfam" id="PF17768"/>
    </source>
</evidence>
<dbReference type="Gene3D" id="3.10.310.30">
    <property type="match status" value="1"/>
</dbReference>
<feature type="domain" description="RecJ OB" evidence="9">
    <location>
        <begin position="468"/>
        <end position="576"/>
    </location>
</feature>
<dbReference type="SUPFAM" id="SSF64182">
    <property type="entry name" value="DHH phosphoesterases"/>
    <property type="match status" value="1"/>
</dbReference>
<dbReference type="InterPro" id="IPR038763">
    <property type="entry name" value="DHH_sf"/>
</dbReference>
<accession>A0A443JU46</accession>
<proteinExistence type="inferred from homology"/>
<evidence type="ECO:0000259" key="7">
    <source>
        <dbReference type="Pfam" id="PF01368"/>
    </source>
</evidence>
<dbReference type="GO" id="GO:0006281">
    <property type="term" value="P:DNA repair"/>
    <property type="evidence" value="ECO:0007669"/>
    <property type="project" value="InterPro"/>
</dbReference>
<organism evidence="10 11">
    <name type="scientific">Paenirhodobacter populi</name>
    <dbReference type="NCBI Taxonomy" id="2306993"/>
    <lineage>
        <taxon>Bacteria</taxon>
        <taxon>Pseudomonadati</taxon>
        <taxon>Pseudomonadota</taxon>
        <taxon>Alphaproteobacteria</taxon>
        <taxon>Rhodobacterales</taxon>
        <taxon>Rhodobacter group</taxon>
        <taxon>Paenirhodobacter</taxon>
    </lineage>
</organism>
<comment type="similarity">
    <text evidence="1">Belongs to the RecJ family.</text>
</comment>
<name>A0A443JU46_9RHOB</name>
<reference evidence="10 11" key="2">
    <citation type="submission" date="2019-01" db="EMBL/GenBank/DDBJ databases">
        <authorList>
            <person name="Li Y."/>
        </authorList>
    </citation>
    <scope>NUCLEOTIDE SEQUENCE [LARGE SCALE GENOMIC DNA]</scope>
    <source>
        <strain evidence="10 11">SK2B-1</strain>
    </source>
</reference>
<evidence type="ECO:0000256" key="5">
    <source>
        <dbReference type="ARBA" id="ARBA00022839"/>
    </source>
</evidence>
<feature type="domain" description="DDH" evidence="7">
    <location>
        <begin position="91"/>
        <end position="241"/>
    </location>
</feature>
<evidence type="ECO:0000313" key="10">
    <source>
        <dbReference type="EMBL" id="RWR24026.1"/>
    </source>
</evidence>
<dbReference type="Pfam" id="PF17768">
    <property type="entry name" value="RecJ_OB"/>
    <property type="match status" value="1"/>
</dbReference>
<comment type="caution">
    <text evidence="10">The sequence shown here is derived from an EMBL/GenBank/DDBJ whole genome shotgun (WGS) entry which is preliminary data.</text>
</comment>
<dbReference type="PANTHER" id="PTHR30255:SF2">
    <property type="entry name" value="SINGLE-STRANDED-DNA-SPECIFIC EXONUCLEASE RECJ"/>
    <property type="match status" value="1"/>
</dbReference>
<dbReference type="InterPro" id="IPR051673">
    <property type="entry name" value="SSDNA_exonuclease_RecJ"/>
</dbReference>
<dbReference type="GO" id="GO:0003676">
    <property type="term" value="F:nucleic acid binding"/>
    <property type="evidence" value="ECO:0007669"/>
    <property type="project" value="InterPro"/>
</dbReference>
<dbReference type="NCBIfam" id="TIGR00644">
    <property type="entry name" value="recJ"/>
    <property type="match status" value="1"/>
</dbReference>
<dbReference type="AlphaFoldDB" id="A0A443JU46"/>
<dbReference type="PANTHER" id="PTHR30255">
    <property type="entry name" value="SINGLE-STRANDED-DNA-SPECIFIC EXONUCLEASE RECJ"/>
    <property type="match status" value="1"/>
</dbReference>
<protein>
    <recommendedName>
        <fullName evidence="2">Single-stranded-DNA-specific exonuclease RecJ</fullName>
    </recommendedName>
</protein>
<evidence type="ECO:0000256" key="4">
    <source>
        <dbReference type="ARBA" id="ARBA00022801"/>
    </source>
</evidence>
<evidence type="ECO:0000259" key="8">
    <source>
        <dbReference type="Pfam" id="PF02272"/>
    </source>
</evidence>
<dbReference type="Gene3D" id="3.90.1640.30">
    <property type="match status" value="1"/>
</dbReference>
<dbReference type="InterPro" id="IPR001667">
    <property type="entry name" value="DDH_dom"/>
</dbReference>
<dbReference type="InterPro" id="IPR004610">
    <property type="entry name" value="RecJ"/>
</dbReference>
<dbReference type="RefSeq" id="WP_128207516.1">
    <property type="nucleotide sequence ID" value="NZ_JBHRSO010000011.1"/>
</dbReference>
<dbReference type="GO" id="GO:0008409">
    <property type="term" value="F:5'-3' exonuclease activity"/>
    <property type="evidence" value="ECO:0007669"/>
    <property type="project" value="InterPro"/>
</dbReference>
<feature type="coiled-coil region" evidence="6">
    <location>
        <begin position="321"/>
        <end position="348"/>
    </location>
</feature>
<sequence length="580" mass="61215">MNAFLDVEQSLTGRRWTGPSAEADRLAEAMARDTRLPLPLARVLVARGVAPEEATGFLEPTLRELLPDPHRLKDMEKAAARFVKAVKSNERIAVFADYDVDGGSSAALLLSWLRAMGRQATLYIPDRIDEGYGPNVPAMQALARDHNLIVCVDCGTLSFEPVAAAKPADVVILDHHLGAETLPEALAVVNPNRQDETGDLGFLCAASVVFLMLVEANRQMRADGVRGPDLMALLDLVALATVADVAPLVGVNRALVRQGLKIMARRERPGLVALSDVSRLDAAPSAYHLGFVLGPRVNAGGRIGAADLGARLLATADRAEAEAIAARLDQLNSERREIENRVRDAALAQAEARGFEAPLVWAAGNGWHPGVVGIVAARMKEATNRPAVVIGVENGIGKGSARSVAGVDLGAAVHRVAAEGLLLKGGGHKMAAGLTVEADKIEPAMARLAELLAKQGAGIDGPRDLRLDGLLMPGAVRPELIEDLERAGPFGQGAPAPRFAFAAMEITGARRIGKSHLRFNLGDGMGARIEAVAFGAFDGPLGPALTEGGATRFHLAGKLEINTWGGRRKAQLRLDDAARA</sequence>
<keyword evidence="3" id="KW-0540">Nuclease</keyword>
<reference evidence="10 11" key="1">
    <citation type="submission" date="2019-01" db="EMBL/GenBank/DDBJ databases">
        <title>Sinorhodobacter populi sp. nov. isolated from the symptomatic bark tissue of Populus euramericana canker.</title>
        <authorList>
            <person name="Xu G."/>
        </authorList>
    </citation>
    <scope>NUCLEOTIDE SEQUENCE [LARGE SCALE GENOMIC DNA]</scope>
    <source>
        <strain evidence="10 11">SK2B-1</strain>
    </source>
</reference>